<proteinExistence type="predicted"/>
<name>A0A238VFY9_9ACTN</name>
<keyword evidence="2" id="KW-1185">Reference proteome</keyword>
<evidence type="ECO:0000313" key="2">
    <source>
        <dbReference type="Proteomes" id="UP000198403"/>
    </source>
</evidence>
<dbReference type="OrthoDB" id="5082334at2"/>
<dbReference type="Proteomes" id="UP000198403">
    <property type="component" value="Unassembled WGS sequence"/>
</dbReference>
<reference evidence="1 2" key="1">
    <citation type="submission" date="2017-06" db="EMBL/GenBank/DDBJ databases">
        <authorList>
            <person name="Kim H.J."/>
            <person name="Triplett B.A."/>
        </authorList>
    </citation>
    <scope>NUCLEOTIDE SEQUENCE [LARGE SCALE GENOMIC DNA]</scope>
    <source>
        <strain evidence="1 2">DSM 44272</strain>
    </source>
</reference>
<organism evidence="1 2">
    <name type="scientific">Blastococcus mobilis</name>
    <dbReference type="NCBI Taxonomy" id="1938746"/>
    <lineage>
        <taxon>Bacteria</taxon>
        <taxon>Bacillati</taxon>
        <taxon>Actinomycetota</taxon>
        <taxon>Actinomycetes</taxon>
        <taxon>Geodermatophilales</taxon>
        <taxon>Geodermatophilaceae</taxon>
        <taxon>Blastococcus</taxon>
    </lineage>
</organism>
<gene>
    <name evidence="1" type="ORF">SAMN06272737_10389</name>
</gene>
<dbReference type="RefSeq" id="WP_089335237.1">
    <property type="nucleotide sequence ID" value="NZ_FZNO01000003.1"/>
</dbReference>
<dbReference type="EMBL" id="FZNO01000003">
    <property type="protein sequence ID" value="SNR33088.1"/>
    <property type="molecule type" value="Genomic_DNA"/>
</dbReference>
<sequence>MRVPSQLLRQHVQVRDRTEDIGDGPGYGPSRRIRCRVDWKTQLVRTSTGEDITVVGTGIIRPDTQLAAGAEMTIDGDARTVADVVPIYGPGAKLAGRKFLIQ</sequence>
<accession>A0A238VFY9</accession>
<dbReference type="AlphaFoldDB" id="A0A238VFY9"/>
<protein>
    <submittedName>
        <fullName evidence="1">Uncharacterized protein</fullName>
    </submittedName>
</protein>
<evidence type="ECO:0000313" key="1">
    <source>
        <dbReference type="EMBL" id="SNR33088.1"/>
    </source>
</evidence>